<sequence length="372" mass="38953">DVVEPRGSLEHGPRRRAVVVIVHVENVGRAAPVGAAVVGGQAHAAVALGGVGLVEQRDGRDEQLEVEDVELGVEVVVHQVEPVLGRVGGQVRRALDRAGKRPVGGIKGRLPHLGELVHEPGVGRLVGLVVEEHDDAAAADDHVLQRGPVVQAHGEDGGHEGVLEDARLLDKGHVERRVRVVAVAQQDGDDVVGMRVHPLHHLPQPVGDGPGVEQVAGRVAEVRHRAVGRPLHLRLQEAHAIVELRLDGQLLGCVLVGCGAPVAVAETLAPVASEPVGKLTLRPRLPELDPSLGLAGAGEGDLGVVCLVDARGHRVAAHGLRFGALVKGEAGCVRVRHLLGGGGGRQQRQRAESRGEDSHADADEELVLVDEL</sequence>
<feature type="compositionally biased region" description="Basic and acidic residues" evidence="1">
    <location>
        <begin position="349"/>
        <end position="361"/>
    </location>
</feature>
<dbReference type="AlphaFoldDB" id="A0A9P8QQT7"/>
<reference evidence="2" key="1">
    <citation type="submission" date="2021-08" db="EMBL/GenBank/DDBJ databases">
        <title>Chromosome-Level Trichoderma cornu-damae using Hi-C Data.</title>
        <authorList>
            <person name="Kim C.S."/>
        </authorList>
    </citation>
    <scope>NUCLEOTIDE SEQUENCE</scope>
    <source>
        <strain evidence="2">KA19-0412C</strain>
    </source>
</reference>
<feature type="region of interest" description="Disordered" evidence="1">
    <location>
        <begin position="341"/>
        <end position="364"/>
    </location>
</feature>
<organism evidence="2 3">
    <name type="scientific">Trichoderma cornu-damae</name>
    <dbReference type="NCBI Taxonomy" id="654480"/>
    <lineage>
        <taxon>Eukaryota</taxon>
        <taxon>Fungi</taxon>
        <taxon>Dikarya</taxon>
        <taxon>Ascomycota</taxon>
        <taxon>Pezizomycotina</taxon>
        <taxon>Sordariomycetes</taxon>
        <taxon>Hypocreomycetidae</taxon>
        <taxon>Hypocreales</taxon>
        <taxon>Hypocreaceae</taxon>
        <taxon>Trichoderma</taxon>
    </lineage>
</organism>
<evidence type="ECO:0000313" key="3">
    <source>
        <dbReference type="Proteomes" id="UP000827724"/>
    </source>
</evidence>
<evidence type="ECO:0000313" key="2">
    <source>
        <dbReference type="EMBL" id="KAH6609599.1"/>
    </source>
</evidence>
<evidence type="ECO:0000256" key="1">
    <source>
        <dbReference type="SAM" id="MobiDB-lite"/>
    </source>
</evidence>
<dbReference type="EMBL" id="JAIWOZ010000002">
    <property type="protein sequence ID" value="KAH6609599.1"/>
    <property type="molecule type" value="Genomic_DNA"/>
</dbReference>
<keyword evidence="3" id="KW-1185">Reference proteome</keyword>
<comment type="caution">
    <text evidence="2">The sequence shown here is derived from an EMBL/GenBank/DDBJ whole genome shotgun (WGS) entry which is preliminary data.</text>
</comment>
<accession>A0A9P8QQT7</accession>
<proteinExistence type="predicted"/>
<gene>
    <name evidence="2" type="ORF">Trco_002945</name>
</gene>
<dbReference type="Proteomes" id="UP000827724">
    <property type="component" value="Unassembled WGS sequence"/>
</dbReference>
<protein>
    <submittedName>
        <fullName evidence="2">Uncharacterized protein</fullName>
    </submittedName>
</protein>
<name>A0A9P8QQT7_9HYPO</name>
<feature type="non-terminal residue" evidence="2">
    <location>
        <position position="1"/>
    </location>
</feature>